<proteinExistence type="predicted"/>
<comment type="caution">
    <text evidence="3">The sequence shown here is derived from an EMBL/GenBank/DDBJ whole genome shotgun (WGS) entry which is preliminary data.</text>
</comment>
<dbReference type="Proteomes" id="UP001583177">
    <property type="component" value="Unassembled WGS sequence"/>
</dbReference>
<reference evidence="3 4" key="1">
    <citation type="journal article" date="2024" name="IMA Fungus">
        <title>IMA Genome - F19 : A genome assembly and annotation guide to empower mycologists, including annotated draft genome sequences of Ceratocystis pirilliformis, Diaporthe australafricana, Fusarium ophioides, Paecilomyces lecythidis, and Sporothrix stenoceras.</title>
        <authorList>
            <person name="Aylward J."/>
            <person name="Wilson A.M."/>
            <person name="Visagie C.M."/>
            <person name="Spraker J."/>
            <person name="Barnes I."/>
            <person name="Buitendag C."/>
            <person name="Ceriani C."/>
            <person name="Del Mar Angel L."/>
            <person name="du Plessis D."/>
            <person name="Fuchs T."/>
            <person name="Gasser K."/>
            <person name="Kramer D."/>
            <person name="Li W."/>
            <person name="Munsamy K."/>
            <person name="Piso A."/>
            <person name="Price J.L."/>
            <person name="Sonnekus B."/>
            <person name="Thomas C."/>
            <person name="van der Nest A."/>
            <person name="van Dijk A."/>
            <person name="van Heerden A."/>
            <person name="van Vuuren N."/>
            <person name="Yilmaz N."/>
            <person name="Duong T.A."/>
            <person name="van der Merwe N.A."/>
            <person name="Wingfield M.J."/>
            <person name="Wingfield B.D."/>
        </authorList>
    </citation>
    <scope>NUCLEOTIDE SEQUENCE [LARGE SCALE GENOMIC DNA]</scope>
    <source>
        <strain evidence="3 4">CMW 18300</strain>
    </source>
</reference>
<evidence type="ECO:0000256" key="1">
    <source>
        <dbReference type="ARBA" id="ARBA00022679"/>
    </source>
</evidence>
<evidence type="ECO:0000313" key="3">
    <source>
        <dbReference type="EMBL" id="KAL1871096.1"/>
    </source>
</evidence>
<dbReference type="InterPro" id="IPR023213">
    <property type="entry name" value="CAT-like_dom_sf"/>
</dbReference>
<dbReference type="InterPro" id="IPR051283">
    <property type="entry name" value="Sec_Metabolite_Acyltrans"/>
</dbReference>
<keyword evidence="4" id="KW-1185">Reference proteome</keyword>
<dbReference type="Pfam" id="PF22664">
    <property type="entry name" value="TRI-like_N"/>
    <property type="match status" value="1"/>
</dbReference>
<dbReference type="PANTHER" id="PTHR31896:SF13">
    <property type="entry name" value="TRICHOTHECENE 3-O-ACETYLTRANSFERASE"/>
    <property type="match status" value="1"/>
</dbReference>
<name>A0ABR3X572_9PEZI</name>
<evidence type="ECO:0000313" key="4">
    <source>
        <dbReference type="Proteomes" id="UP001583177"/>
    </source>
</evidence>
<dbReference type="Gene3D" id="3.30.559.10">
    <property type="entry name" value="Chloramphenicol acetyltransferase-like domain"/>
    <property type="match status" value="2"/>
</dbReference>
<sequence length="486" mass="55233">MSGDTPVDQKVTHLHPIGWENDPHEERFKLSTVDYLVACVYVSYAVFFKIDDDADKPKVAKLLQQGLERTLSQTRHLCGTIEKDADGGHSFVKKRDSTVEFVTRWMDQAEHKERFPSFADLERKHFVSRALGDISEYSVSPMTYGEKPEASLDNHPKVAAFQANFIRGGLVFMMHHHHTANDIMGWAGELHQLAENCAAIWNKTEFPAWDPACLDLSLFTKKQYPTDQQVEGPAPPEKHPDHRKSQWLLFHLPKSKAAELKKLASPADGSYWISTYDATQAFAWRVFSRLRATIYKPDPSSTPLWGEAVDMRKRCHNPTVPARIQHNVVGVALSPQSPMPQLTAAEIISDAPLSRLTWFIRQLTDTTTQENLDRALEAVAPVRDKSVLYLRCDSFAPMYNFTSDWRDANIAAADFGFAKPYAFRHPMDFVTPGLQIVYPPRSDEPGSDEGPELCFGFEKELTQALIEDPEWSRYFEFRGIDAEEED</sequence>
<feature type="domain" description="Trichothecene 3-O-acetyltransferase-like N-terminal" evidence="2">
    <location>
        <begin position="40"/>
        <end position="197"/>
    </location>
</feature>
<protein>
    <recommendedName>
        <fullName evidence="2">Trichothecene 3-O-acetyltransferase-like N-terminal domain-containing protein</fullName>
    </recommendedName>
</protein>
<dbReference type="PANTHER" id="PTHR31896">
    <property type="entry name" value="FAMILY REGULATORY PROTEIN, PUTATIVE (AFU_ORTHOLOGUE AFUA_3G14730)-RELATED"/>
    <property type="match status" value="1"/>
</dbReference>
<accession>A0ABR3X572</accession>
<evidence type="ECO:0000259" key="2">
    <source>
        <dbReference type="Pfam" id="PF22664"/>
    </source>
</evidence>
<dbReference type="InterPro" id="IPR054710">
    <property type="entry name" value="Tri101-like_N"/>
</dbReference>
<dbReference type="EMBL" id="JAWRVE010000034">
    <property type="protein sequence ID" value="KAL1871096.1"/>
    <property type="molecule type" value="Genomic_DNA"/>
</dbReference>
<organism evidence="3 4">
    <name type="scientific">Diaporthe australafricana</name>
    <dbReference type="NCBI Taxonomy" id="127596"/>
    <lineage>
        <taxon>Eukaryota</taxon>
        <taxon>Fungi</taxon>
        <taxon>Dikarya</taxon>
        <taxon>Ascomycota</taxon>
        <taxon>Pezizomycotina</taxon>
        <taxon>Sordariomycetes</taxon>
        <taxon>Sordariomycetidae</taxon>
        <taxon>Diaporthales</taxon>
        <taxon>Diaporthaceae</taxon>
        <taxon>Diaporthe</taxon>
    </lineage>
</organism>
<keyword evidence="1" id="KW-0808">Transferase</keyword>
<gene>
    <name evidence="3" type="ORF">Daus18300_004841</name>
</gene>